<gene>
    <name evidence="2" type="ORF">QBC46DRAFT_368798</name>
</gene>
<evidence type="ECO:0000313" key="3">
    <source>
        <dbReference type="Proteomes" id="UP001303473"/>
    </source>
</evidence>
<dbReference type="Proteomes" id="UP001303473">
    <property type="component" value="Unassembled WGS sequence"/>
</dbReference>
<sequence>MQLPRGTIKGMGIALSVPIFCFFCLLLFSPPHNSFSFHVPLHYFSSEPYSMIVKDRKERRFSVCSPDGPSVTEHWEPRELGPLCIALEDLKKEARSLNFPVFCVALLPVRRQTPGEDATRLGESTEACGDAYRTTGLAPGAVSDQTGGIECAACLISSRRNKPVNGWAGSILPGGFSSQMMMDKEKKQIQAKKRRRPTEMRDPERPR</sequence>
<evidence type="ECO:0000313" key="2">
    <source>
        <dbReference type="EMBL" id="KAK3946101.1"/>
    </source>
</evidence>
<reference evidence="3" key="1">
    <citation type="journal article" date="2023" name="Mol. Phylogenet. Evol.">
        <title>Genome-scale phylogeny and comparative genomics of the fungal order Sordariales.</title>
        <authorList>
            <person name="Hensen N."/>
            <person name="Bonometti L."/>
            <person name="Westerberg I."/>
            <person name="Brannstrom I.O."/>
            <person name="Guillou S."/>
            <person name="Cros-Aarteil S."/>
            <person name="Calhoun S."/>
            <person name="Haridas S."/>
            <person name="Kuo A."/>
            <person name="Mondo S."/>
            <person name="Pangilinan J."/>
            <person name="Riley R."/>
            <person name="LaButti K."/>
            <person name="Andreopoulos B."/>
            <person name="Lipzen A."/>
            <person name="Chen C."/>
            <person name="Yan M."/>
            <person name="Daum C."/>
            <person name="Ng V."/>
            <person name="Clum A."/>
            <person name="Steindorff A."/>
            <person name="Ohm R.A."/>
            <person name="Martin F."/>
            <person name="Silar P."/>
            <person name="Natvig D.O."/>
            <person name="Lalanne C."/>
            <person name="Gautier V."/>
            <person name="Ament-Velasquez S.L."/>
            <person name="Kruys A."/>
            <person name="Hutchinson M.I."/>
            <person name="Powell A.J."/>
            <person name="Barry K."/>
            <person name="Miller A.N."/>
            <person name="Grigoriev I.V."/>
            <person name="Debuchy R."/>
            <person name="Gladieux P."/>
            <person name="Hiltunen Thoren M."/>
            <person name="Johannesson H."/>
        </authorList>
    </citation>
    <scope>NUCLEOTIDE SEQUENCE [LARGE SCALE GENOMIC DNA]</scope>
    <source>
        <strain evidence="3">CBS 340.73</strain>
    </source>
</reference>
<keyword evidence="3" id="KW-1185">Reference proteome</keyword>
<organism evidence="2 3">
    <name type="scientific">Diplogelasinospora grovesii</name>
    <dbReference type="NCBI Taxonomy" id="303347"/>
    <lineage>
        <taxon>Eukaryota</taxon>
        <taxon>Fungi</taxon>
        <taxon>Dikarya</taxon>
        <taxon>Ascomycota</taxon>
        <taxon>Pezizomycotina</taxon>
        <taxon>Sordariomycetes</taxon>
        <taxon>Sordariomycetidae</taxon>
        <taxon>Sordariales</taxon>
        <taxon>Diplogelasinosporaceae</taxon>
        <taxon>Diplogelasinospora</taxon>
    </lineage>
</organism>
<protein>
    <submittedName>
        <fullName evidence="2">Uncharacterized protein</fullName>
    </submittedName>
</protein>
<dbReference type="AlphaFoldDB" id="A0AAN6SAQ9"/>
<name>A0AAN6SAQ9_9PEZI</name>
<proteinExistence type="predicted"/>
<feature type="region of interest" description="Disordered" evidence="1">
    <location>
        <begin position="177"/>
        <end position="207"/>
    </location>
</feature>
<feature type="compositionally biased region" description="Basic and acidic residues" evidence="1">
    <location>
        <begin position="197"/>
        <end position="207"/>
    </location>
</feature>
<evidence type="ECO:0000256" key="1">
    <source>
        <dbReference type="SAM" id="MobiDB-lite"/>
    </source>
</evidence>
<accession>A0AAN6SAQ9</accession>
<comment type="caution">
    <text evidence="2">The sequence shown here is derived from an EMBL/GenBank/DDBJ whole genome shotgun (WGS) entry which is preliminary data.</text>
</comment>
<dbReference type="EMBL" id="MU853752">
    <property type="protein sequence ID" value="KAK3946101.1"/>
    <property type="molecule type" value="Genomic_DNA"/>
</dbReference>